<organism evidence="1 2">
    <name type="scientific">Methanobrevibacter millerae</name>
    <dbReference type="NCBI Taxonomy" id="230361"/>
    <lineage>
        <taxon>Archaea</taxon>
        <taxon>Methanobacteriati</taxon>
        <taxon>Methanobacteriota</taxon>
        <taxon>Methanomada group</taxon>
        <taxon>Methanobacteria</taxon>
        <taxon>Methanobacteriales</taxon>
        <taxon>Methanobacteriaceae</taxon>
        <taxon>Methanobrevibacter</taxon>
    </lineage>
</organism>
<evidence type="ECO:0000313" key="1">
    <source>
        <dbReference type="EMBL" id="SDA67561.1"/>
    </source>
</evidence>
<reference evidence="1 2" key="1">
    <citation type="submission" date="2016-10" db="EMBL/GenBank/DDBJ databases">
        <authorList>
            <person name="Varghese N."/>
            <person name="Submissions S."/>
        </authorList>
    </citation>
    <scope>NUCLEOTIDE SEQUENCE [LARGE SCALE GENOMIC DNA]</scope>
    <source>
        <strain evidence="1 2">DSM 16643</strain>
    </source>
</reference>
<dbReference type="AlphaFoldDB" id="A0A1G5XAY3"/>
<dbReference type="Gene3D" id="1.10.10.10">
    <property type="entry name" value="Winged helix-like DNA-binding domain superfamily/Winged helix DNA-binding domain"/>
    <property type="match status" value="1"/>
</dbReference>
<accession>A0A1G5XAY3</accession>
<dbReference type="EMBL" id="FMXB01000020">
    <property type="protein sequence ID" value="SDA67561.1"/>
    <property type="molecule type" value="Genomic_DNA"/>
</dbReference>
<dbReference type="InterPro" id="IPR036388">
    <property type="entry name" value="WH-like_DNA-bd_sf"/>
</dbReference>
<evidence type="ECO:0008006" key="3">
    <source>
        <dbReference type="Google" id="ProtNLM"/>
    </source>
</evidence>
<dbReference type="RefSeq" id="WP_149732587.1">
    <property type="nucleotide sequence ID" value="NZ_FMXB01000020.1"/>
</dbReference>
<dbReference type="InterPro" id="IPR036390">
    <property type="entry name" value="WH_DNA-bd_sf"/>
</dbReference>
<dbReference type="Proteomes" id="UP000323439">
    <property type="component" value="Unassembled WGS sequence"/>
</dbReference>
<gene>
    <name evidence="1" type="ORF">SAMN02910315_02098</name>
</gene>
<protein>
    <recommendedName>
        <fullName evidence="3">Transcriptional regulator</fullName>
    </recommendedName>
</protein>
<evidence type="ECO:0000313" key="2">
    <source>
        <dbReference type="Proteomes" id="UP000323439"/>
    </source>
</evidence>
<name>A0A1G5XAY3_9EURY</name>
<proteinExistence type="predicted"/>
<sequence length="86" mass="9900">MDEKELYRKLGFVKVSPYRTNTLKSIGNEIKMPSEIGKELDVRTSQVSAALSDLKQEKLVVCVNEEMRKGRLYKCTQMGLEVLKYL</sequence>
<dbReference type="OrthoDB" id="74749at2157"/>
<keyword evidence="2" id="KW-1185">Reference proteome</keyword>
<dbReference type="SUPFAM" id="SSF46785">
    <property type="entry name" value="Winged helix' DNA-binding domain"/>
    <property type="match status" value="1"/>
</dbReference>